<keyword evidence="1" id="KW-1133">Transmembrane helix</keyword>
<keyword evidence="1" id="KW-0812">Transmembrane</keyword>
<reference evidence="5" key="2">
    <citation type="submission" date="2024-04" db="EMBL/GenBank/DDBJ databases">
        <authorList>
            <person name="Chen Y."/>
            <person name="Shah S."/>
            <person name="Dougan E. K."/>
            <person name="Thang M."/>
            <person name="Chan C."/>
        </authorList>
    </citation>
    <scope>NUCLEOTIDE SEQUENCE [LARGE SCALE GENOMIC DNA]</scope>
</reference>
<feature type="signal peptide" evidence="2">
    <location>
        <begin position="1"/>
        <end position="16"/>
    </location>
</feature>
<evidence type="ECO:0000259" key="3">
    <source>
        <dbReference type="PROSITE" id="PS51184"/>
    </source>
</evidence>
<dbReference type="Pfam" id="PF13621">
    <property type="entry name" value="Cupin_8"/>
    <property type="match status" value="1"/>
</dbReference>
<dbReference type="OrthoDB" id="263283at2759"/>
<comment type="caution">
    <text evidence="4">The sequence shown here is derived from an EMBL/GenBank/DDBJ whole genome shotgun (WGS) entry which is preliminary data.</text>
</comment>
<dbReference type="AlphaFoldDB" id="A0A9P1CBY9"/>
<evidence type="ECO:0000256" key="1">
    <source>
        <dbReference type="SAM" id="Phobius"/>
    </source>
</evidence>
<keyword evidence="7" id="KW-1185">Reference proteome</keyword>
<evidence type="ECO:0000313" key="5">
    <source>
        <dbReference type="EMBL" id="CAL1142234.1"/>
    </source>
</evidence>
<proteinExistence type="predicted"/>
<dbReference type="EMBL" id="CAMXCT030001308">
    <property type="protein sequence ID" value="CAL4776171.1"/>
    <property type="molecule type" value="Genomic_DNA"/>
</dbReference>
<feature type="transmembrane region" description="Helical" evidence="1">
    <location>
        <begin position="352"/>
        <end position="371"/>
    </location>
</feature>
<evidence type="ECO:0000256" key="2">
    <source>
        <dbReference type="SAM" id="SignalP"/>
    </source>
</evidence>
<dbReference type="SMART" id="SM00558">
    <property type="entry name" value="JmjC"/>
    <property type="match status" value="1"/>
</dbReference>
<gene>
    <name evidence="4" type="ORF">C1SCF055_LOCUS15978</name>
</gene>
<feature type="domain" description="JmjC" evidence="3">
    <location>
        <begin position="163"/>
        <end position="348"/>
    </location>
</feature>
<dbReference type="InterPro" id="IPR041667">
    <property type="entry name" value="Cupin_8"/>
</dbReference>
<dbReference type="PROSITE" id="PS51184">
    <property type="entry name" value="JMJC"/>
    <property type="match status" value="1"/>
</dbReference>
<name>A0A9P1CBY9_9DINO</name>
<dbReference type="SUPFAM" id="SSF51197">
    <property type="entry name" value="Clavaminate synthase-like"/>
    <property type="match status" value="1"/>
</dbReference>
<dbReference type="InterPro" id="IPR003347">
    <property type="entry name" value="JmjC_dom"/>
</dbReference>
<evidence type="ECO:0000313" key="4">
    <source>
        <dbReference type="EMBL" id="CAI3988859.1"/>
    </source>
</evidence>
<keyword evidence="2" id="KW-0732">Signal</keyword>
<organism evidence="4">
    <name type="scientific">Cladocopium goreaui</name>
    <dbReference type="NCBI Taxonomy" id="2562237"/>
    <lineage>
        <taxon>Eukaryota</taxon>
        <taxon>Sar</taxon>
        <taxon>Alveolata</taxon>
        <taxon>Dinophyceae</taxon>
        <taxon>Suessiales</taxon>
        <taxon>Symbiodiniaceae</taxon>
        <taxon>Cladocopium</taxon>
    </lineage>
</organism>
<dbReference type="EMBL" id="CAMXCT020001308">
    <property type="protein sequence ID" value="CAL1142234.1"/>
    <property type="molecule type" value="Genomic_DNA"/>
</dbReference>
<dbReference type="Gene3D" id="2.60.120.650">
    <property type="entry name" value="Cupin"/>
    <property type="match status" value="1"/>
</dbReference>
<reference evidence="4" key="1">
    <citation type="submission" date="2022-10" db="EMBL/GenBank/DDBJ databases">
        <authorList>
            <person name="Chen Y."/>
            <person name="Dougan E. K."/>
            <person name="Chan C."/>
            <person name="Rhodes N."/>
            <person name="Thang M."/>
        </authorList>
    </citation>
    <scope>NUCLEOTIDE SEQUENCE</scope>
</reference>
<sequence>MALLTLVPALVAGVYYQVFRTQCFTVGPEAATRRFAALREVSPGSNEDAVELLDAHHRDRVPLVFRNGSAMHGWERSCWSTECLRKRFGDVSIEGGYSATLEDYLDTFFDGEDPPLVKEKCLKTLKGEAPPCTMQAGAPFCTRPCLINATLNFGIVVDSDPPFDDVLEETLSSLPLLRARAQRGDGLLARLVTWLVPSTVGFAPSADWVEAVLWLSPAGARTGLHQDDEPCSVLYQVYGRKRLRLFSPVDTKHLKANEQPHCLGEHGTRYSQLTWEELDSLESSQPLEVVLAAGDAIFIPNGWWHAVEALGPGPAVSISGRGLTFCEGVAFLPFWVAILMQQKLLIPENRAVWLPHILALVLPFVPTWVLMSTLSTVRRCFGTWRSENTPLGVERKEK</sequence>
<feature type="chain" id="PRO_5043270344" evidence="2">
    <location>
        <begin position="17"/>
        <end position="398"/>
    </location>
</feature>
<evidence type="ECO:0000313" key="6">
    <source>
        <dbReference type="EMBL" id="CAL4776171.1"/>
    </source>
</evidence>
<keyword evidence="1" id="KW-0472">Membrane</keyword>
<protein>
    <submittedName>
        <fullName evidence="6">Cupin superfamily protein</fullName>
    </submittedName>
</protein>
<dbReference type="EMBL" id="CAMXCT010001308">
    <property type="protein sequence ID" value="CAI3988859.1"/>
    <property type="molecule type" value="Genomic_DNA"/>
</dbReference>
<accession>A0A9P1CBY9</accession>
<dbReference type="PANTHER" id="PTHR12461">
    <property type="entry name" value="HYPOXIA-INDUCIBLE FACTOR 1 ALPHA INHIBITOR-RELATED"/>
    <property type="match status" value="1"/>
</dbReference>
<dbReference type="Proteomes" id="UP001152797">
    <property type="component" value="Unassembled WGS sequence"/>
</dbReference>
<evidence type="ECO:0000313" key="7">
    <source>
        <dbReference type="Proteomes" id="UP001152797"/>
    </source>
</evidence>
<dbReference type="PANTHER" id="PTHR12461:SF105">
    <property type="entry name" value="HYPOXIA-INDUCIBLE FACTOR 1-ALPHA INHIBITOR"/>
    <property type="match status" value="1"/>
</dbReference>